<dbReference type="Proteomes" id="UP000614601">
    <property type="component" value="Unassembled WGS sequence"/>
</dbReference>
<evidence type="ECO:0000313" key="5">
    <source>
        <dbReference type="Proteomes" id="UP000614601"/>
    </source>
</evidence>
<evidence type="ECO:0000259" key="3">
    <source>
        <dbReference type="Pfam" id="PF01883"/>
    </source>
</evidence>
<sequence>MSGKERLDNIAPVIHAIKPRVQREIDSLDDDSEDLLDSREVFDYIRDITDPEHPYTLEQLNVVQEELIQVDHERPSMPVVRIHFTPTIPHCSLAALIGLMLVIKLQRSLAKNVKIDVKITEGTHNTEHAINRQLADKERVAAALENGSLMETVNRCLAPPE</sequence>
<dbReference type="InterPro" id="IPR002744">
    <property type="entry name" value="MIP18-like"/>
</dbReference>
<dbReference type="GO" id="GO:0097361">
    <property type="term" value="C:cytosolic [4Fe-4S] assembly targeting complex"/>
    <property type="evidence" value="ECO:0007669"/>
    <property type="project" value="TreeGrafter"/>
</dbReference>
<dbReference type="InterPro" id="IPR034904">
    <property type="entry name" value="FSCA_dom_sf"/>
</dbReference>
<dbReference type="GO" id="GO:0051604">
    <property type="term" value="P:protein maturation"/>
    <property type="evidence" value="ECO:0007669"/>
    <property type="project" value="InterPro"/>
</dbReference>
<feature type="domain" description="MIP18 family-like" evidence="3">
    <location>
        <begin position="40"/>
        <end position="116"/>
    </location>
</feature>
<dbReference type="SUPFAM" id="SSF117916">
    <property type="entry name" value="Fe-S cluster assembly (FSCA) domain-like"/>
    <property type="match status" value="1"/>
</dbReference>
<dbReference type="GO" id="GO:0007059">
    <property type="term" value="P:chromosome segregation"/>
    <property type="evidence" value="ECO:0007669"/>
    <property type="project" value="UniProtKB-KW"/>
</dbReference>
<comment type="similarity">
    <text evidence="1">Belongs to the MIP18 family.</text>
</comment>
<dbReference type="PANTHER" id="PTHR12377:SF0">
    <property type="entry name" value="CYTOSOLIC IRON-SULFUR ASSEMBLY COMPONENT 2B"/>
    <property type="match status" value="1"/>
</dbReference>
<dbReference type="Pfam" id="PF01883">
    <property type="entry name" value="FeS_assembly_P"/>
    <property type="match status" value="1"/>
</dbReference>
<name>A0A811LIJ4_9BILA</name>
<evidence type="ECO:0000256" key="2">
    <source>
        <dbReference type="ARBA" id="ARBA00022829"/>
    </source>
</evidence>
<comment type="caution">
    <text evidence="4">The sequence shown here is derived from an EMBL/GenBank/DDBJ whole genome shotgun (WGS) entry which is preliminary data.</text>
</comment>
<dbReference type="EMBL" id="CAJFCW020000006">
    <property type="protein sequence ID" value="CAG9124020.1"/>
    <property type="molecule type" value="Genomic_DNA"/>
</dbReference>
<keyword evidence="5" id="KW-1185">Reference proteome</keyword>
<evidence type="ECO:0000256" key="1">
    <source>
        <dbReference type="ARBA" id="ARBA00010381"/>
    </source>
</evidence>
<gene>
    <name evidence="4" type="ORF">BOKJ2_LOCUS12475</name>
</gene>
<evidence type="ECO:0000313" key="4">
    <source>
        <dbReference type="EMBL" id="CAD5228032.1"/>
    </source>
</evidence>
<keyword evidence="2" id="KW-0159">Chromosome partition</keyword>
<proteinExistence type="inferred from homology"/>
<accession>A0A811LIJ4</accession>
<dbReference type="AlphaFoldDB" id="A0A811LIJ4"/>
<dbReference type="EMBL" id="CAJFDH010000006">
    <property type="protein sequence ID" value="CAD5228032.1"/>
    <property type="molecule type" value="Genomic_DNA"/>
</dbReference>
<protein>
    <recommendedName>
        <fullName evidence="3">MIP18 family-like domain-containing protein</fullName>
    </recommendedName>
</protein>
<dbReference type="FunFam" id="3.30.300.130:FF:000005">
    <property type="entry name" value="Mitotic spindle-associated mmxd complex subunit"/>
    <property type="match status" value="1"/>
</dbReference>
<dbReference type="PANTHER" id="PTHR12377">
    <property type="entry name" value="CYTOSOLIC IRON-SULFUR ASSEMBLY COMPONENT 2B-RELATED"/>
    <property type="match status" value="1"/>
</dbReference>
<dbReference type="InterPro" id="IPR039796">
    <property type="entry name" value="MIP18"/>
</dbReference>
<dbReference type="Gene3D" id="6.10.250.1280">
    <property type="match status" value="1"/>
</dbReference>
<dbReference type="Gene3D" id="3.30.300.130">
    <property type="entry name" value="Fe-S cluster assembly (FSCA)"/>
    <property type="match status" value="1"/>
</dbReference>
<dbReference type="OrthoDB" id="20105at2759"/>
<reference evidence="4" key="1">
    <citation type="submission" date="2020-09" db="EMBL/GenBank/DDBJ databases">
        <authorList>
            <person name="Kikuchi T."/>
        </authorList>
    </citation>
    <scope>NUCLEOTIDE SEQUENCE</scope>
    <source>
        <strain evidence="4">SH1</strain>
    </source>
</reference>
<organism evidence="4 5">
    <name type="scientific">Bursaphelenchus okinawaensis</name>
    <dbReference type="NCBI Taxonomy" id="465554"/>
    <lineage>
        <taxon>Eukaryota</taxon>
        <taxon>Metazoa</taxon>
        <taxon>Ecdysozoa</taxon>
        <taxon>Nematoda</taxon>
        <taxon>Chromadorea</taxon>
        <taxon>Rhabditida</taxon>
        <taxon>Tylenchina</taxon>
        <taxon>Tylenchomorpha</taxon>
        <taxon>Aphelenchoidea</taxon>
        <taxon>Aphelenchoididae</taxon>
        <taxon>Bursaphelenchus</taxon>
    </lineage>
</organism>
<dbReference type="PROSITE" id="PS00018">
    <property type="entry name" value="EF_HAND_1"/>
    <property type="match status" value="1"/>
</dbReference>
<dbReference type="Proteomes" id="UP000783686">
    <property type="component" value="Unassembled WGS sequence"/>
</dbReference>
<dbReference type="InterPro" id="IPR018247">
    <property type="entry name" value="EF_Hand_1_Ca_BS"/>
</dbReference>